<dbReference type="EMBL" id="JBDFQZ010000006">
    <property type="protein sequence ID" value="KAK9714861.1"/>
    <property type="molecule type" value="Genomic_DNA"/>
</dbReference>
<dbReference type="PANTHER" id="PTHR31662:SF33">
    <property type="entry name" value="DNA-BINDING STOREKEEPER PROTEIN TRANSCRIPTIONAL REGULATOR-LIKE PROTEIN"/>
    <property type="match status" value="1"/>
</dbReference>
<comment type="similarity">
    <text evidence="1">Belongs to the GeBP family.</text>
</comment>
<feature type="domain" description="Glabrous enhancer-binding protein-like DBD" evidence="3">
    <location>
        <begin position="129"/>
        <end position="223"/>
    </location>
</feature>
<dbReference type="Proteomes" id="UP001443914">
    <property type="component" value="Unassembled WGS sequence"/>
</dbReference>
<organism evidence="4 5">
    <name type="scientific">Saponaria officinalis</name>
    <name type="common">Common soapwort</name>
    <name type="synonym">Lychnis saponaria</name>
    <dbReference type="NCBI Taxonomy" id="3572"/>
    <lineage>
        <taxon>Eukaryota</taxon>
        <taxon>Viridiplantae</taxon>
        <taxon>Streptophyta</taxon>
        <taxon>Embryophyta</taxon>
        <taxon>Tracheophyta</taxon>
        <taxon>Spermatophyta</taxon>
        <taxon>Magnoliopsida</taxon>
        <taxon>eudicotyledons</taxon>
        <taxon>Gunneridae</taxon>
        <taxon>Pentapetalae</taxon>
        <taxon>Caryophyllales</taxon>
        <taxon>Caryophyllaceae</taxon>
        <taxon>Caryophylleae</taxon>
        <taxon>Saponaria</taxon>
    </lineage>
</organism>
<keyword evidence="5" id="KW-1185">Reference proteome</keyword>
<feature type="compositionally biased region" description="Low complexity" evidence="2">
    <location>
        <begin position="24"/>
        <end position="55"/>
    </location>
</feature>
<evidence type="ECO:0000259" key="3">
    <source>
        <dbReference type="Pfam" id="PF04504"/>
    </source>
</evidence>
<dbReference type="GO" id="GO:0005634">
    <property type="term" value="C:nucleus"/>
    <property type="evidence" value="ECO:0007669"/>
    <property type="project" value="TreeGrafter"/>
</dbReference>
<evidence type="ECO:0000313" key="5">
    <source>
        <dbReference type="Proteomes" id="UP001443914"/>
    </source>
</evidence>
<feature type="compositionally biased region" description="Low complexity" evidence="2">
    <location>
        <begin position="76"/>
        <end position="93"/>
    </location>
</feature>
<dbReference type="AlphaFoldDB" id="A0AAW1K966"/>
<dbReference type="GO" id="GO:0006355">
    <property type="term" value="P:regulation of DNA-templated transcription"/>
    <property type="evidence" value="ECO:0007669"/>
    <property type="project" value="InterPro"/>
</dbReference>
<feature type="region of interest" description="Disordered" evidence="2">
    <location>
        <begin position="1"/>
        <end position="123"/>
    </location>
</feature>
<dbReference type="InterPro" id="IPR053932">
    <property type="entry name" value="GeBP-like_DBD"/>
</dbReference>
<evidence type="ECO:0000313" key="4">
    <source>
        <dbReference type="EMBL" id="KAK9714861.1"/>
    </source>
</evidence>
<name>A0AAW1K966_SAPOF</name>
<comment type="caution">
    <text evidence="4">The sequence shown here is derived from an EMBL/GenBank/DDBJ whole genome shotgun (WGS) entry which is preliminary data.</text>
</comment>
<accession>A0AAW1K966</accession>
<feature type="compositionally biased region" description="Pro residues" evidence="2">
    <location>
        <begin position="56"/>
        <end position="70"/>
    </location>
</feature>
<evidence type="ECO:0000256" key="2">
    <source>
        <dbReference type="SAM" id="MobiDB-lite"/>
    </source>
</evidence>
<dbReference type="Pfam" id="PF04504">
    <property type="entry name" value="GeBP-like_DBD"/>
    <property type="match status" value="1"/>
</dbReference>
<sequence length="322" mass="34832">MGRKDKKIVSAVETPQPPPPPPTTTSSATTTSSSSTSSPQNPAVYPSSSDDVSSDSPPPPPPPTSLPSPVKPRSKPTAAAAATGTTTLGLPALSAKRPAEGNNNSASSKRAKSGPGAATTTDTPQKVLFQRLWSDEDEIVILKGMIDYKSEKGSDPMSNVDDFLEFIKKSLHVPDANRAQIVSKVRRLKNRFLNAKKAENEKKKKKISDPHELQVFELSKRIWLGPELGSPVEVEKKRVDNGVVEVAEKANWVELGLELGFSRDDGLVLREGLKMMGGGERGEVKRALEKANVAYLESYLLKLKVLEISAKKLLEGIRDDQC</sequence>
<proteinExistence type="inferred from homology"/>
<protein>
    <recommendedName>
        <fullName evidence="3">Glabrous enhancer-binding protein-like DBD domain-containing protein</fullName>
    </recommendedName>
</protein>
<gene>
    <name evidence="4" type="ORF">RND81_06G125800</name>
</gene>
<evidence type="ECO:0000256" key="1">
    <source>
        <dbReference type="ARBA" id="ARBA00010820"/>
    </source>
</evidence>
<dbReference type="PANTHER" id="PTHR31662">
    <property type="entry name" value="BNAANNG10740D PROTEIN-RELATED"/>
    <property type="match status" value="1"/>
</dbReference>
<dbReference type="InterPro" id="IPR007592">
    <property type="entry name" value="GEBP"/>
</dbReference>
<reference evidence="4" key="1">
    <citation type="submission" date="2024-03" db="EMBL/GenBank/DDBJ databases">
        <title>WGS assembly of Saponaria officinalis var. Norfolk2.</title>
        <authorList>
            <person name="Jenkins J."/>
            <person name="Shu S."/>
            <person name="Grimwood J."/>
            <person name="Barry K."/>
            <person name="Goodstein D."/>
            <person name="Schmutz J."/>
            <person name="Leebens-Mack J."/>
            <person name="Osbourn A."/>
        </authorList>
    </citation>
    <scope>NUCLEOTIDE SEQUENCE [LARGE SCALE GENOMIC DNA]</scope>
    <source>
        <strain evidence="4">JIC</strain>
    </source>
</reference>